<dbReference type="Proteomes" id="UP001381693">
    <property type="component" value="Unassembled WGS sequence"/>
</dbReference>
<dbReference type="PROSITE" id="PS00831">
    <property type="entry name" value="RIBOSOMAL_L27"/>
    <property type="match status" value="1"/>
</dbReference>
<evidence type="ECO:0000256" key="2">
    <source>
        <dbReference type="ARBA" id="ARBA00010797"/>
    </source>
</evidence>
<dbReference type="GO" id="GO:0005762">
    <property type="term" value="C:mitochondrial large ribosomal subunit"/>
    <property type="evidence" value="ECO:0007669"/>
    <property type="project" value="TreeGrafter"/>
</dbReference>
<keyword evidence="3" id="KW-0809">Transit peptide</keyword>
<dbReference type="GO" id="GO:0005743">
    <property type="term" value="C:mitochondrial inner membrane"/>
    <property type="evidence" value="ECO:0007669"/>
    <property type="project" value="UniProtKB-ARBA"/>
</dbReference>
<keyword evidence="4 9" id="KW-0689">Ribosomal protein</keyword>
<comment type="similarity">
    <text evidence="2">Belongs to the bacterial ribosomal protein bL27 family.</text>
</comment>
<protein>
    <recommendedName>
        <fullName evidence="7">Large ribosomal subunit protein bL27m</fullName>
    </recommendedName>
    <alternativeName>
        <fullName evidence="8">39S ribosomal protein L27, mitochondrial</fullName>
    </alternativeName>
</protein>
<reference evidence="9 10" key="1">
    <citation type="submission" date="2023-11" db="EMBL/GenBank/DDBJ databases">
        <title>Halocaridina rubra genome assembly.</title>
        <authorList>
            <person name="Smith C."/>
        </authorList>
    </citation>
    <scope>NUCLEOTIDE SEQUENCE [LARGE SCALE GENOMIC DNA]</scope>
    <source>
        <strain evidence="9">EP-1</strain>
        <tissue evidence="9">Whole</tissue>
    </source>
</reference>
<proteinExistence type="inferred from homology"/>
<evidence type="ECO:0000256" key="1">
    <source>
        <dbReference type="ARBA" id="ARBA00004173"/>
    </source>
</evidence>
<evidence type="ECO:0000256" key="5">
    <source>
        <dbReference type="ARBA" id="ARBA00023128"/>
    </source>
</evidence>
<dbReference type="PANTHER" id="PTHR15893:SF0">
    <property type="entry name" value="LARGE RIBOSOMAL SUBUNIT PROTEIN BL27M"/>
    <property type="match status" value="1"/>
</dbReference>
<accession>A0AAN9ABC7</accession>
<keyword evidence="5" id="KW-0496">Mitochondrion</keyword>
<dbReference type="Gene3D" id="2.40.50.100">
    <property type="match status" value="1"/>
</dbReference>
<dbReference type="GO" id="GO:0003735">
    <property type="term" value="F:structural constituent of ribosome"/>
    <property type="evidence" value="ECO:0007669"/>
    <property type="project" value="InterPro"/>
</dbReference>
<evidence type="ECO:0000256" key="6">
    <source>
        <dbReference type="ARBA" id="ARBA00023274"/>
    </source>
</evidence>
<dbReference type="SUPFAM" id="SSF110324">
    <property type="entry name" value="Ribosomal L27 protein-like"/>
    <property type="match status" value="1"/>
</dbReference>
<comment type="subcellular location">
    <subcellularLocation>
        <location evidence="1">Mitochondrion</location>
    </subcellularLocation>
</comment>
<dbReference type="PANTHER" id="PTHR15893">
    <property type="entry name" value="RIBOSOMAL PROTEIN L27"/>
    <property type="match status" value="1"/>
</dbReference>
<dbReference type="EMBL" id="JAXCGZ010007592">
    <property type="protein sequence ID" value="KAK7079060.1"/>
    <property type="molecule type" value="Genomic_DNA"/>
</dbReference>
<dbReference type="GO" id="GO:0006412">
    <property type="term" value="P:translation"/>
    <property type="evidence" value="ECO:0007669"/>
    <property type="project" value="InterPro"/>
</dbReference>
<keyword evidence="10" id="KW-1185">Reference proteome</keyword>
<name>A0AAN9ABC7_HALRR</name>
<sequence>MTNLSFLANMIPRLSMSTSSLPVLANGGVSSSFLTVVRYASKKAGGSSKNPPGRPRGKHRGIKKLDSTWVTRGTILVRQRGLEYHPGLNVGLGRDRTLYALEPGVVVMTTEKCNPNWLHPEIARFYAEYKEEEIPIYKTYFHIIPDPQHQNFRLVDLV</sequence>
<dbReference type="InterPro" id="IPR018261">
    <property type="entry name" value="Ribosomal_bL27_CS"/>
</dbReference>
<dbReference type="InterPro" id="IPR001684">
    <property type="entry name" value="Ribosomal_bL27"/>
</dbReference>
<keyword evidence="6" id="KW-0687">Ribonucleoprotein</keyword>
<evidence type="ECO:0000256" key="3">
    <source>
        <dbReference type="ARBA" id="ARBA00022946"/>
    </source>
</evidence>
<gene>
    <name evidence="9" type="primary">MRPL27</name>
    <name evidence="9" type="ORF">SK128_014137</name>
</gene>
<evidence type="ECO:0000313" key="10">
    <source>
        <dbReference type="Proteomes" id="UP001381693"/>
    </source>
</evidence>
<evidence type="ECO:0000256" key="7">
    <source>
        <dbReference type="ARBA" id="ARBA00035267"/>
    </source>
</evidence>
<organism evidence="9 10">
    <name type="scientific">Halocaridina rubra</name>
    <name type="common">Hawaiian red shrimp</name>
    <dbReference type="NCBI Taxonomy" id="373956"/>
    <lineage>
        <taxon>Eukaryota</taxon>
        <taxon>Metazoa</taxon>
        <taxon>Ecdysozoa</taxon>
        <taxon>Arthropoda</taxon>
        <taxon>Crustacea</taxon>
        <taxon>Multicrustacea</taxon>
        <taxon>Malacostraca</taxon>
        <taxon>Eumalacostraca</taxon>
        <taxon>Eucarida</taxon>
        <taxon>Decapoda</taxon>
        <taxon>Pleocyemata</taxon>
        <taxon>Caridea</taxon>
        <taxon>Atyoidea</taxon>
        <taxon>Atyidae</taxon>
        <taxon>Halocaridina</taxon>
    </lineage>
</organism>
<evidence type="ECO:0000256" key="8">
    <source>
        <dbReference type="ARBA" id="ARBA00076963"/>
    </source>
</evidence>
<dbReference type="PRINTS" id="PR00063">
    <property type="entry name" value="RIBOSOMALL27"/>
</dbReference>
<dbReference type="FunFam" id="2.40.50.100:FF:000031">
    <property type="entry name" value="39S ribosomal protein L27, mitochondrial"/>
    <property type="match status" value="1"/>
</dbReference>
<evidence type="ECO:0000313" key="9">
    <source>
        <dbReference type="EMBL" id="KAK7079060.1"/>
    </source>
</evidence>
<evidence type="ECO:0000256" key="4">
    <source>
        <dbReference type="ARBA" id="ARBA00022980"/>
    </source>
</evidence>
<dbReference type="Pfam" id="PF01016">
    <property type="entry name" value="Ribosomal_L27"/>
    <property type="match status" value="1"/>
</dbReference>
<comment type="caution">
    <text evidence="9">The sequence shown here is derived from an EMBL/GenBank/DDBJ whole genome shotgun (WGS) entry which is preliminary data.</text>
</comment>
<dbReference type="AlphaFoldDB" id="A0AAN9ABC7"/>